<organism evidence="3 4">
    <name type="scientific">Gloeothece verrucosa (strain PCC 7822)</name>
    <name type="common">Cyanothece sp. (strain PCC 7822)</name>
    <dbReference type="NCBI Taxonomy" id="497965"/>
    <lineage>
        <taxon>Bacteria</taxon>
        <taxon>Bacillati</taxon>
        <taxon>Cyanobacteriota</taxon>
        <taxon>Cyanophyceae</taxon>
        <taxon>Oscillatoriophycideae</taxon>
        <taxon>Chroococcales</taxon>
        <taxon>Aphanothecaceae</taxon>
        <taxon>Gloeothece</taxon>
        <taxon>Gloeothece verrucosa</taxon>
    </lineage>
</organism>
<keyword evidence="4" id="KW-1185">Reference proteome</keyword>
<evidence type="ECO:0000256" key="1">
    <source>
        <dbReference type="ARBA" id="ARBA00006226"/>
    </source>
</evidence>
<evidence type="ECO:0000256" key="2">
    <source>
        <dbReference type="ARBA" id="ARBA00022649"/>
    </source>
</evidence>
<protein>
    <submittedName>
        <fullName evidence="3">Plasmid stabilization system</fullName>
    </submittedName>
</protein>
<dbReference type="Proteomes" id="UP000008206">
    <property type="component" value="Chromosome"/>
</dbReference>
<evidence type="ECO:0000313" key="4">
    <source>
        <dbReference type="Proteomes" id="UP000008206"/>
    </source>
</evidence>
<dbReference type="AlphaFoldDB" id="E0UAH7"/>
<accession>E0UAH7</accession>
<dbReference type="OrthoDB" id="9798046at2"/>
<dbReference type="eggNOG" id="COG3668">
    <property type="taxonomic scope" value="Bacteria"/>
</dbReference>
<dbReference type="PANTHER" id="PTHR33755:SF6">
    <property type="entry name" value="PLASMID STABILIZATION SYSTEM PROTEIN"/>
    <property type="match status" value="1"/>
</dbReference>
<dbReference type="NCBIfam" id="TIGR02385">
    <property type="entry name" value="RelE_StbE"/>
    <property type="match status" value="1"/>
</dbReference>
<gene>
    <name evidence="3" type="ordered locus">Cyan7822_0684</name>
</gene>
<reference evidence="4" key="1">
    <citation type="journal article" date="2011" name="MBio">
        <title>Novel metabolic attributes of the genus Cyanothece, comprising a group of unicellular nitrogen-fixing Cyanobacteria.</title>
        <authorList>
            <person name="Bandyopadhyay A."/>
            <person name="Elvitigala T."/>
            <person name="Welsh E."/>
            <person name="Stockel J."/>
            <person name="Liberton M."/>
            <person name="Min H."/>
            <person name="Sherman L.A."/>
            <person name="Pakrasi H.B."/>
        </authorList>
    </citation>
    <scope>NUCLEOTIDE SEQUENCE [LARGE SCALE GENOMIC DNA]</scope>
    <source>
        <strain evidence="4">PCC 7822</strain>
    </source>
</reference>
<dbReference type="InterPro" id="IPR051803">
    <property type="entry name" value="TA_system_RelE-like_toxin"/>
</dbReference>
<sequence>MSYYSFSDQAIKDLDEICNYIAEGNPKAASRLFDEIRKKCKLAANFPNMGKSYDKLMSNLRGFIVNDYIIFYYPSDEGIYVLRVVSGYRDLESLFSDEEET</sequence>
<dbReference type="Pfam" id="PF05016">
    <property type="entry name" value="ParE_toxin"/>
    <property type="match status" value="1"/>
</dbReference>
<dbReference type="STRING" id="497965.Cyan7822_0684"/>
<keyword evidence="2" id="KW-1277">Toxin-antitoxin system</keyword>
<dbReference type="Gene3D" id="3.30.2310.20">
    <property type="entry name" value="RelE-like"/>
    <property type="match status" value="1"/>
</dbReference>
<dbReference type="KEGG" id="cyj:Cyan7822_0684"/>
<dbReference type="PANTHER" id="PTHR33755">
    <property type="entry name" value="TOXIN PARE1-RELATED"/>
    <property type="match status" value="1"/>
</dbReference>
<evidence type="ECO:0000313" key="3">
    <source>
        <dbReference type="EMBL" id="ADN12718.1"/>
    </source>
</evidence>
<name>E0UAH7_GLOV7</name>
<comment type="similarity">
    <text evidence="1">Belongs to the RelE toxin family.</text>
</comment>
<dbReference type="InterPro" id="IPR035093">
    <property type="entry name" value="RelE/ParE_toxin_dom_sf"/>
</dbReference>
<proteinExistence type="inferred from homology"/>
<dbReference type="RefSeq" id="WP_013320828.1">
    <property type="nucleotide sequence ID" value="NC_014501.1"/>
</dbReference>
<dbReference type="InterPro" id="IPR007712">
    <property type="entry name" value="RelE/ParE_toxin"/>
</dbReference>
<dbReference type="EMBL" id="CP002198">
    <property type="protein sequence ID" value="ADN12718.1"/>
    <property type="molecule type" value="Genomic_DNA"/>
</dbReference>
<dbReference type="HOGENOM" id="CLU_147162_10_1_3"/>